<dbReference type="InterPro" id="IPR004498">
    <property type="entry name" value="Ribosomal_PrmA_MeTrfase"/>
</dbReference>
<keyword evidence="7" id="KW-0689">Ribosomal protein</keyword>
<dbReference type="InterPro" id="IPR050078">
    <property type="entry name" value="Ribosomal_L11_MeTrfase_PrmA"/>
</dbReference>
<keyword evidence="3 6" id="KW-0489">Methyltransferase</keyword>
<evidence type="ECO:0000313" key="7">
    <source>
        <dbReference type="EMBL" id="GAA4329704.1"/>
    </source>
</evidence>
<dbReference type="RefSeq" id="WP_345255550.1">
    <property type="nucleotide sequence ID" value="NZ_BAABGY010000007.1"/>
</dbReference>
<reference evidence="8" key="1">
    <citation type="journal article" date="2019" name="Int. J. Syst. Evol. Microbiol.">
        <title>The Global Catalogue of Microorganisms (GCM) 10K type strain sequencing project: providing services to taxonomists for standard genome sequencing and annotation.</title>
        <authorList>
            <consortium name="The Broad Institute Genomics Platform"/>
            <consortium name="The Broad Institute Genome Sequencing Center for Infectious Disease"/>
            <person name="Wu L."/>
            <person name="Ma J."/>
        </authorList>
    </citation>
    <scope>NUCLEOTIDE SEQUENCE [LARGE SCALE GENOMIC DNA]</scope>
    <source>
        <strain evidence="8">JCM 17919</strain>
    </source>
</reference>
<dbReference type="PANTHER" id="PTHR43648:SF1">
    <property type="entry name" value="ELECTRON TRANSFER FLAVOPROTEIN BETA SUBUNIT LYSINE METHYLTRANSFERASE"/>
    <property type="match status" value="1"/>
</dbReference>
<keyword evidence="7" id="KW-0687">Ribonucleoprotein</keyword>
<organism evidence="7 8">
    <name type="scientific">Flaviaesturariibacter amylovorans</name>
    <dbReference type="NCBI Taxonomy" id="1084520"/>
    <lineage>
        <taxon>Bacteria</taxon>
        <taxon>Pseudomonadati</taxon>
        <taxon>Bacteroidota</taxon>
        <taxon>Chitinophagia</taxon>
        <taxon>Chitinophagales</taxon>
        <taxon>Chitinophagaceae</taxon>
        <taxon>Flaviaestuariibacter</taxon>
    </lineage>
</organism>
<keyword evidence="5 6" id="KW-0949">S-adenosyl-L-methionine</keyword>
<dbReference type="InterPro" id="IPR029063">
    <property type="entry name" value="SAM-dependent_MTases_sf"/>
</dbReference>
<dbReference type="EMBL" id="BAABGY010000007">
    <property type="protein sequence ID" value="GAA4329704.1"/>
    <property type="molecule type" value="Genomic_DNA"/>
</dbReference>
<evidence type="ECO:0000256" key="6">
    <source>
        <dbReference type="HAMAP-Rule" id="MF_00735"/>
    </source>
</evidence>
<dbReference type="Proteomes" id="UP001501725">
    <property type="component" value="Unassembled WGS sequence"/>
</dbReference>
<protein>
    <recommendedName>
        <fullName evidence="6">Ribosomal protein L11 methyltransferase</fullName>
        <shortName evidence="6">L11 Mtase</shortName>
        <ecNumber evidence="6">2.1.1.-</ecNumber>
    </recommendedName>
</protein>
<dbReference type="GO" id="GO:0008168">
    <property type="term" value="F:methyltransferase activity"/>
    <property type="evidence" value="ECO:0007669"/>
    <property type="project" value="UniProtKB-KW"/>
</dbReference>
<accession>A0ABP8GTF9</accession>
<comment type="function">
    <text evidence="6">Methylates ribosomal protein L11.</text>
</comment>
<dbReference type="SUPFAM" id="SSF53335">
    <property type="entry name" value="S-adenosyl-L-methionine-dependent methyltransferases"/>
    <property type="match status" value="1"/>
</dbReference>
<evidence type="ECO:0000256" key="5">
    <source>
        <dbReference type="ARBA" id="ARBA00022691"/>
    </source>
</evidence>
<gene>
    <name evidence="6 7" type="primary">prmA</name>
    <name evidence="7" type="ORF">GCM10023184_20450</name>
</gene>
<feature type="binding site" evidence="6">
    <location>
        <position position="140"/>
    </location>
    <ligand>
        <name>S-adenosyl-L-methionine</name>
        <dbReference type="ChEBI" id="CHEBI:59789"/>
    </ligand>
</feature>
<dbReference type="Gene3D" id="3.40.50.150">
    <property type="entry name" value="Vaccinia Virus protein VP39"/>
    <property type="match status" value="1"/>
</dbReference>
<dbReference type="CDD" id="cd02440">
    <property type="entry name" value="AdoMet_MTases"/>
    <property type="match status" value="1"/>
</dbReference>
<dbReference type="HAMAP" id="MF_00735">
    <property type="entry name" value="Methyltr_PrmA"/>
    <property type="match status" value="1"/>
</dbReference>
<dbReference type="NCBIfam" id="NF001785">
    <property type="entry name" value="PRK00517.2-2"/>
    <property type="match status" value="1"/>
</dbReference>
<dbReference type="Pfam" id="PF06325">
    <property type="entry name" value="PrmA"/>
    <property type="match status" value="1"/>
</dbReference>
<dbReference type="PANTHER" id="PTHR43648">
    <property type="entry name" value="ELECTRON TRANSFER FLAVOPROTEIN BETA SUBUNIT LYSINE METHYLTRANSFERASE"/>
    <property type="match status" value="1"/>
</dbReference>
<feature type="binding site" evidence="6">
    <location>
        <position position="162"/>
    </location>
    <ligand>
        <name>S-adenosyl-L-methionine</name>
        <dbReference type="ChEBI" id="CHEBI:59789"/>
    </ligand>
</feature>
<evidence type="ECO:0000256" key="2">
    <source>
        <dbReference type="ARBA" id="ARBA00022490"/>
    </source>
</evidence>
<name>A0ABP8GTF9_9BACT</name>
<evidence type="ECO:0000313" key="8">
    <source>
        <dbReference type="Proteomes" id="UP001501725"/>
    </source>
</evidence>
<comment type="catalytic activity">
    <reaction evidence="6">
        <text>L-lysyl-[protein] + 3 S-adenosyl-L-methionine = N(6),N(6),N(6)-trimethyl-L-lysyl-[protein] + 3 S-adenosyl-L-homocysteine + 3 H(+)</text>
        <dbReference type="Rhea" id="RHEA:54192"/>
        <dbReference type="Rhea" id="RHEA-COMP:9752"/>
        <dbReference type="Rhea" id="RHEA-COMP:13826"/>
        <dbReference type="ChEBI" id="CHEBI:15378"/>
        <dbReference type="ChEBI" id="CHEBI:29969"/>
        <dbReference type="ChEBI" id="CHEBI:57856"/>
        <dbReference type="ChEBI" id="CHEBI:59789"/>
        <dbReference type="ChEBI" id="CHEBI:61961"/>
    </reaction>
</comment>
<feature type="binding site" evidence="6">
    <location>
        <position position="203"/>
    </location>
    <ligand>
        <name>S-adenosyl-L-methionine</name>
        <dbReference type="ChEBI" id="CHEBI:59789"/>
    </ligand>
</feature>
<evidence type="ECO:0000256" key="4">
    <source>
        <dbReference type="ARBA" id="ARBA00022679"/>
    </source>
</evidence>
<dbReference type="GO" id="GO:0032259">
    <property type="term" value="P:methylation"/>
    <property type="evidence" value="ECO:0007669"/>
    <property type="project" value="UniProtKB-KW"/>
</dbReference>
<dbReference type="EC" id="2.1.1.-" evidence="6"/>
<keyword evidence="2 6" id="KW-0963">Cytoplasm</keyword>
<sequence>MNHIQINIPASETEQEVIIGLLADVATGFEQQDEQILAYLEEGSLSHEELTELLRGFSYTTEVLGERNWNAEWEKNFPPVIVHDFVAVRAHFHDPIAGVRHELLITPKMSFGTGHHATTWQVMQQMEHIDFREKKVFDFGTGTGVLAILAEKLGAASVLATDNDPWSIENAQENAERNGCSRIDLQLSSEFPQGARFDVILANINRNVLLQYAAQLAAALLPGGYLLMSGLLVSDREVIEKAFANAGLEFRHYTEKNNWITLGFMNKS</sequence>
<keyword evidence="8" id="KW-1185">Reference proteome</keyword>
<dbReference type="PIRSF" id="PIRSF000401">
    <property type="entry name" value="RPL11_MTase"/>
    <property type="match status" value="1"/>
</dbReference>
<evidence type="ECO:0000256" key="1">
    <source>
        <dbReference type="ARBA" id="ARBA00009741"/>
    </source>
</evidence>
<dbReference type="GO" id="GO:0005840">
    <property type="term" value="C:ribosome"/>
    <property type="evidence" value="ECO:0007669"/>
    <property type="project" value="UniProtKB-KW"/>
</dbReference>
<proteinExistence type="inferred from homology"/>
<feature type="binding site" evidence="6">
    <location>
        <position position="119"/>
    </location>
    <ligand>
        <name>S-adenosyl-L-methionine</name>
        <dbReference type="ChEBI" id="CHEBI:59789"/>
    </ligand>
</feature>
<evidence type="ECO:0000256" key="3">
    <source>
        <dbReference type="ARBA" id="ARBA00022603"/>
    </source>
</evidence>
<comment type="subcellular location">
    <subcellularLocation>
        <location evidence="6">Cytoplasm</location>
    </subcellularLocation>
</comment>
<comment type="caution">
    <text evidence="7">The sequence shown here is derived from an EMBL/GenBank/DDBJ whole genome shotgun (WGS) entry which is preliminary data.</text>
</comment>
<comment type="similarity">
    <text evidence="1 6">Belongs to the methyltransferase superfamily. PrmA family.</text>
</comment>
<keyword evidence="4 6" id="KW-0808">Transferase</keyword>